<protein>
    <recommendedName>
        <fullName evidence="10">Large-conductance mechanosensitive channel</fullName>
    </recommendedName>
</protein>
<dbReference type="PRINTS" id="PR01264">
    <property type="entry name" value="MECHCHANNEL"/>
</dbReference>
<gene>
    <name evidence="10 11" type="primary">mscL</name>
    <name evidence="11" type="ORF">FQP86_16590</name>
</gene>
<feature type="transmembrane region" description="Helical" evidence="10">
    <location>
        <begin position="87"/>
        <end position="108"/>
    </location>
</feature>
<dbReference type="SUPFAM" id="SSF81330">
    <property type="entry name" value="Gated mechanosensitive channel"/>
    <property type="match status" value="1"/>
</dbReference>
<dbReference type="InterPro" id="IPR037673">
    <property type="entry name" value="MSC/AndL"/>
</dbReference>
<comment type="subcellular location">
    <subcellularLocation>
        <location evidence="10">Cell inner membrane</location>
        <topology evidence="10">Multi-pass membrane protein</topology>
    </subcellularLocation>
    <subcellularLocation>
        <location evidence="1">Cell membrane</location>
        <topology evidence="1">Multi-pass membrane protein</topology>
    </subcellularLocation>
</comment>
<comment type="subunit">
    <text evidence="10">Homopentamer.</text>
</comment>
<accession>A0A558HEC5</accession>
<keyword evidence="8 10" id="KW-0472">Membrane</keyword>
<dbReference type="Pfam" id="PF01741">
    <property type="entry name" value="MscL"/>
    <property type="match status" value="1"/>
</dbReference>
<evidence type="ECO:0000256" key="9">
    <source>
        <dbReference type="ARBA" id="ARBA00023303"/>
    </source>
</evidence>
<dbReference type="Gene3D" id="1.10.1200.120">
    <property type="entry name" value="Large-conductance mechanosensitive channel, MscL, domain 1"/>
    <property type="match status" value="1"/>
</dbReference>
<dbReference type="EMBL" id="VNFH01000014">
    <property type="protein sequence ID" value="TVU67489.1"/>
    <property type="molecule type" value="Genomic_DNA"/>
</dbReference>
<evidence type="ECO:0000256" key="8">
    <source>
        <dbReference type="ARBA" id="ARBA00023136"/>
    </source>
</evidence>
<dbReference type="OrthoDB" id="9810350at2"/>
<feature type="transmembrane region" description="Helical" evidence="10">
    <location>
        <begin position="45"/>
        <end position="62"/>
    </location>
</feature>
<dbReference type="Proteomes" id="UP000319941">
    <property type="component" value="Unassembled WGS sequence"/>
</dbReference>
<comment type="caution">
    <text evidence="11">The sequence shown here is derived from an EMBL/GenBank/DDBJ whole genome shotgun (WGS) entry which is preliminary data.</text>
</comment>
<keyword evidence="4 10" id="KW-1003">Cell membrane</keyword>
<dbReference type="InterPro" id="IPR019823">
    <property type="entry name" value="Mechanosensitive_channel_CS"/>
</dbReference>
<evidence type="ECO:0000256" key="4">
    <source>
        <dbReference type="ARBA" id="ARBA00022475"/>
    </source>
</evidence>
<comment type="function">
    <text evidence="10">Channel that opens in response to stretch forces in the membrane lipid bilayer. May participate in the regulation of osmotic pressure changes within the cell.</text>
</comment>
<evidence type="ECO:0000256" key="7">
    <source>
        <dbReference type="ARBA" id="ARBA00023065"/>
    </source>
</evidence>
<dbReference type="HAMAP" id="MF_00115">
    <property type="entry name" value="MscL"/>
    <property type="match status" value="1"/>
</dbReference>
<dbReference type="PROSITE" id="PS01327">
    <property type="entry name" value="MSCL"/>
    <property type="match status" value="1"/>
</dbReference>
<dbReference type="RefSeq" id="WP_035159717.1">
    <property type="nucleotide sequence ID" value="NZ_CAWOWR010000044.1"/>
</dbReference>
<keyword evidence="7 10" id="KW-0406">Ion transport</keyword>
<feature type="transmembrane region" description="Helical" evidence="10">
    <location>
        <begin position="20"/>
        <end position="38"/>
    </location>
</feature>
<reference evidence="11 12" key="1">
    <citation type="submission" date="2019-07" db="EMBL/GenBank/DDBJ databases">
        <title>Diversity of Bacteria from Kongsfjorden, Arctic.</title>
        <authorList>
            <person name="Yu Y."/>
        </authorList>
    </citation>
    <scope>NUCLEOTIDE SEQUENCE [LARGE SCALE GENOMIC DNA]</scope>
    <source>
        <strain evidence="11 12">SM1923</strain>
    </source>
</reference>
<keyword evidence="10" id="KW-0997">Cell inner membrane</keyword>
<evidence type="ECO:0000256" key="5">
    <source>
        <dbReference type="ARBA" id="ARBA00022692"/>
    </source>
</evidence>
<evidence type="ECO:0000256" key="2">
    <source>
        <dbReference type="ARBA" id="ARBA00007254"/>
    </source>
</evidence>
<sequence>MAGFMKEFRDFAVKGNVVDMAVGIIIGGAFTLIVKSLVGDLLNPLIGLLIGGVDFANFFVVLKDGAAAGPYASLEAAKEAGAVTLNYGLFINAIISFALVAMAVFFLIRQINKLKKEAEAEPEEITDKDCPYCLSKVPLAATRCGHCTSEIESLAPATAA</sequence>
<evidence type="ECO:0000256" key="1">
    <source>
        <dbReference type="ARBA" id="ARBA00004651"/>
    </source>
</evidence>
<keyword evidence="3 10" id="KW-0813">Transport</keyword>
<name>A0A558HEC5_9GAMM</name>
<dbReference type="NCBIfam" id="TIGR00220">
    <property type="entry name" value="mscL"/>
    <property type="match status" value="1"/>
</dbReference>
<evidence type="ECO:0000256" key="6">
    <source>
        <dbReference type="ARBA" id="ARBA00022989"/>
    </source>
</evidence>
<evidence type="ECO:0000313" key="12">
    <source>
        <dbReference type="Proteomes" id="UP000319941"/>
    </source>
</evidence>
<comment type="similarity">
    <text evidence="2 10">Belongs to the MscL family.</text>
</comment>
<evidence type="ECO:0000256" key="10">
    <source>
        <dbReference type="HAMAP-Rule" id="MF_00115"/>
    </source>
</evidence>
<proteinExistence type="inferred from homology"/>
<dbReference type="InterPro" id="IPR001185">
    <property type="entry name" value="MS_channel"/>
</dbReference>
<dbReference type="PANTHER" id="PTHR30266">
    <property type="entry name" value="MECHANOSENSITIVE CHANNEL MSCL"/>
    <property type="match status" value="1"/>
</dbReference>
<keyword evidence="12" id="KW-1185">Reference proteome</keyword>
<keyword evidence="5 10" id="KW-0812">Transmembrane</keyword>
<dbReference type="STRING" id="553385.GCA_000591415_01878"/>
<evidence type="ECO:0000313" key="11">
    <source>
        <dbReference type="EMBL" id="TVU67489.1"/>
    </source>
</evidence>
<keyword evidence="9 10" id="KW-0407">Ion channel</keyword>
<dbReference type="InterPro" id="IPR036019">
    <property type="entry name" value="MscL_channel"/>
</dbReference>
<dbReference type="PANTHER" id="PTHR30266:SF2">
    <property type="entry name" value="LARGE-CONDUCTANCE MECHANOSENSITIVE CHANNEL"/>
    <property type="match status" value="1"/>
</dbReference>
<dbReference type="GO" id="GO:0005886">
    <property type="term" value="C:plasma membrane"/>
    <property type="evidence" value="ECO:0007669"/>
    <property type="project" value="UniProtKB-SubCell"/>
</dbReference>
<organism evidence="11 12">
    <name type="scientific">Cobetia crustatorum</name>
    <dbReference type="NCBI Taxonomy" id="553385"/>
    <lineage>
        <taxon>Bacteria</taxon>
        <taxon>Pseudomonadati</taxon>
        <taxon>Pseudomonadota</taxon>
        <taxon>Gammaproteobacteria</taxon>
        <taxon>Oceanospirillales</taxon>
        <taxon>Halomonadaceae</taxon>
        <taxon>Cobetia</taxon>
    </lineage>
</organism>
<evidence type="ECO:0000256" key="3">
    <source>
        <dbReference type="ARBA" id="ARBA00022448"/>
    </source>
</evidence>
<keyword evidence="6 10" id="KW-1133">Transmembrane helix</keyword>
<dbReference type="AlphaFoldDB" id="A0A558HEC5"/>
<dbReference type="GO" id="GO:0008381">
    <property type="term" value="F:mechanosensitive monoatomic ion channel activity"/>
    <property type="evidence" value="ECO:0007669"/>
    <property type="project" value="UniProtKB-UniRule"/>
</dbReference>